<evidence type="ECO:0000256" key="2">
    <source>
        <dbReference type="ARBA" id="ARBA00009430"/>
    </source>
</evidence>
<dbReference type="InterPro" id="IPR009668">
    <property type="entry name" value="RNA_pol-assoc_fac_A49-like"/>
</dbReference>
<reference evidence="6 7" key="1">
    <citation type="submission" date="2019-05" db="EMBL/GenBank/DDBJ databases">
        <title>Emergence of the Ug99 lineage of the wheat stem rust pathogen through somatic hybridization.</title>
        <authorList>
            <person name="Li F."/>
            <person name="Upadhyaya N.M."/>
            <person name="Sperschneider J."/>
            <person name="Matny O."/>
            <person name="Nguyen-Phuc H."/>
            <person name="Mago R."/>
            <person name="Raley C."/>
            <person name="Miller M.E."/>
            <person name="Silverstein K.A.T."/>
            <person name="Henningsen E."/>
            <person name="Hirsch C.D."/>
            <person name="Visser B."/>
            <person name="Pretorius Z.A."/>
            <person name="Steffenson B.J."/>
            <person name="Schwessinger B."/>
            <person name="Dodds P.N."/>
            <person name="Figueroa M."/>
        </authorList>
    </citation>
    <scope>NUCLEOTIDE SEQUENCE [LARGE SCALE GENOMIC DNA]</scope>
    <source>
        <strain evidence="6">21-0</strain>
    </source>
</reference>
<evidence type="ECO:0000256" key="4">
    <source>
        <dbReference type="ARBA" id="ARBA00023163"/>
    </source>
</evidence>
<comment type="subcellular location">
    <subcellularLocation>
        <location evidence="1">Nucleus</location>
        <location evidence="1">Nucleolus</location>
    </subcellularLocation>
</comment>
<evidence type="ECO:0000313" key="7">
    <source>
        <dbReference type="Proteomes" id="UP000324748"/>
    </source>
</evidence>
<dbReference type="GO" id="GO:0003677">
    <property type="term" value="F:DNA binding"/>
    <property type="evidence" value="ECO:0007669"/>
    <property type="project" value="InterPro"/>
</dbReference>
<accession>A0A5B0PRT0</accession>
<evidence type="ECO:0000313" key="6">
    <source>
        <dbReference type="EMBL" id="KAA1103300.1"/>
    </source>
</evidence>
<gene>
    <name evidence="6" type="primary">RPA49_2</name>
    <name evidence="6" type="ORF">PGT21_013621</name>
</gene>
<dbReference type="EMBL" id="VSWC01000042">
    <property type="protein sequence ID" value="KAA1103300.1"/>
    <property type="molecule type" value="Genomic_DNA"/>
</dbReference>
<dbReference type="Proteomes" id="UP000324748">
    <property type="component" value="Unassembled WGS sequence"/>
</dbReference>
<name>A0A5B0PRT0_PUCGR</name>
<evidence type="ECO:0000256" key="1">
    <source>
        <dbReference type="ARBA" id="ARBA00004604"/>
    </source>
</evidence>
<protein>
    <submittedName>
        <fullName evidence="6">DNA-directed RNA polymerase I subunit rpa49</fullName>
    </submittedName>
</protein>
<dbReference type="GO" id="GO:0006351">
    <property type="term" value="P:DNA-templated transcription"/>
    <property type="evidence" value="ECO:0007669"/>
    <property type="project" value="InterPro"/>
</dbReference>
<organism evidence="6 7">
    <name type="scientific">Puccinia graminis f. sp. tritici</name>
    <dbReference type="NCBI Taxonomy" id="56615"/>
    <lineage>
        <taxon>Eukaryota</taxon>
        <taxon>Fungi</taxon>
        <taxon>Dikarya</taxon>
        <taxon>Basidiomycota</taxon>
        <taxon>Pucciniomycotina</taxon>
        <taxon>Pucciniomycetes</taxon>
        <taxon>Pucciniales</taxon>
        <taxon>Pucciniaceae</taxon>
        <taxon>Puccinia</taxon>
    </lineage>
</organism>
<dbReference type="OMA" id="DVYPFDE"/>
<dbReference type="PANTHER" id="PTHR14440">
    <property type="entry name" value="DNA-DIRECTED RNA POLYMERASE I SUBUNIT RPA49"/>
    <property type="match status" value="1"/>
</dbReference>
<keyword evidence="7" id="KW-1185">Reference proteome</keyword>
<keyword evidence="3 6" id="KW-0240">DNA-directed RNA polymerase</keyword>
<evidence type="ECO:0000256" key="5">
    <source>
        <dbReference type="ARBA" id="ARBA00023242"/>
    </source>
</evidence>
<evidence type="ECO:0000256" key="3">
    <source>
        <dbReference type="ARBA" id="ARBA00022478"/>
    </source>
</evidence>
<keyword evidence="5" id="KW-0539">Nucleus</keyword>
<dbReference type="OrthoDB" id="532500at2759"/>
<dbReference type="GO" id="GO:0000428">
    <property type="term" value="C:DNA-directed RNA polymerase complex"/>
    <property type="evidence" value="ECO:0007669"/>
    <property type="project" value="UniProtKB-KW"/>
</dbReference>
<dbReference type="Pfam" id="PF06870">
    <property type="entry name" value="RNA_pol_I_A49"/>
    <property type="match status" value="1"/>
</dbReference>
<sequence length="429" mass="47762">MSSKTVTVALAMEKAKGNYVGPALVSFPDVQPDPSTTQFQLYSHRSNEKSPALLLGQTNELEFRSENQADQSNCSYMLGLHVASAGRLTLFPTQLYQLRPVVKRLRDVDDNRLTEQATDNYEARRTLGTTFGTKKARRALQAAARNKVDPETMTHLEGQISAAIAENSSCLPSATVQAQEVDANRPIPPYNINAANPKDVYLLSDVVTNLELNSIPMGPILNARTAEDAARCLPTSHSQFVNSRLNALWKRCPDGKLDKKETKRLRILIYISYLIAIRRLHKFSRDSISNKLAIDQDSTTPDSIIDGILNRFTEPVKTSDGSLKHNLTSFSKIKLYSYIAVLCLIHDEYMTRVSGLSDDLQEPTKSINDIFLNLGCKMSKLTVPEFEALEEGPASKDAKEFNAQRTIAKLVVPLVFPPPKIRKRKNKAV</sequence>
<comment type="caution">
    <text evidence="6">The sequence shown here is derived from an EMBL/GenBank/DDBJ whole genome shotgun (WGS) entry which is preliminary data.</text>
</comment>
<keyword evidence="4" id="KW-0804">Transcription</keyword>
<proteinExistence type="inferred from homology"/>
<comment type="similarity">
    <text evidence="2">Belongs to the eukaryotic RPA49/POLR1E RNA polymerase subunit family.</text>
</comment>
<dbReference type="AlphaFoldDB" id="A0A5B0PRT0"/>
<dbReference type="GO" id="GO:0005730">
    <property type="term" value="C:nucleolus"/>
    <property type="evidence" value="ECO:0007669"/>
    <property type="project" value="UniProtKB-SubCell"/>
</dbReference>